<feature type="transmembrane region" description="Helical" evidence="2">
    <location>
        <begin position="6"/>
        <end position="27"/>
    </location>
</feature>
<dbReference type="RefSeq" id="WP_243737545.1">
    <property type="nucleotide sequence ID" value="NZ_VNHW01000005.1"/>
</dbReference>
<keyword evidence="2" id="KW-0812">Transmembrane</keyword>
<dbReference type="Proteomes" id="UP000322499">
    <property type="component" value="Unassembled WGS sequence"/>
</dbReference>
<keyword evidence="4" id="KW-1185">Reference proteome</keyword>
<proteinExistence type="predicted"/>
<accession>A0A5S5CVN0</accession>
<feature type="region of interest" description="Disordered" evidence="1">
    <location>
        <begin position="49"/>
        <end position="73"/>
    </location>
</feature>
<keyword evidence="2" id="KW-0472">Membrane</keyword>
<organism evidence="3 4">
    <name type="scientific">Blastococcus xanthinilyticus</name>
    <dbReference type="NCBI Taxonomy" id="1564164"/>
    <lineage>
        <taxon>Bacteria</taxon>
        <taxon>Bacillati</taxon>
        <taxon>Actinomycetota</taxon>
        <taxon>Actinomycetes</taxon>
        <taxon>Geodermatophilales</taxon>
        <taxon>Geodermatophilaceae</taxon>
        <taxon>Blastococcus</taxon>
    </lineage>
</organism>
<evidence type="ECO:0000313" key="4">
    <source>
        <dbReference type="Proteomes" id="UP000322499"/>
    </source>
</evidence>
<sequence length="284" mass="29674">MPGDVVVIAAPLLGCVFLLALVVVLGISSTARYEFERNAVRAPQRALAAAEGPARGVTAPVAADPRGAGQPAAERGTVGLATHPAGRRLAQGPAAWWLVDEDGGAALAGPFEDRVDAEWATVSGHLPETAKAVHGVRRADGSVARRPSPPEQSWLAELGRELDRLPEDWDPLMEDDEDGLTTLAVEVTAALLEAGLPLHDCAGAAPGEARPGGVCLTPHPAGLGVLVTWRQHDRMSVEQVRGAAMETAVQRTMTTAVGTLLRQLGFPIEQFGVTGCHLVTARPC</sequence>
<evidence type="ECO:0000256" key="2">
    <source>
        <dbReference type="SAM" id="Phobius"/>
    </source>
</evidence>
<comment type="caution">
    <text evidence="3">The sequence shown here is derived from an EMBL/GenBank/DDBJ whole genome shotgun (WGS) entry which is preliminary data.</text>
</comment>
<evidence type="ECO:0000256" key="1">
    <source>
        <dbReference type="SAM" id="MobiDB-lite"/>
    </source>
</evidence>
<name>A0A5S5CVN0_9ACTN</name>
<reference evidence="3 4" key="1">
    <citation type="submission" date="2019-07" db="EMBL/GenBank/DDBJ databases">
        <title>Genomic Encyclopedia of Archaeal and Bacterial Type Strains, Phase II (KMG-II): from individual species to whole genera.</title>
        <authorList>
            <person name="Goeker M."/>
        </authorList>
    </citation>
    <scope>NUCLEOTIDE SEQUENCE [LARGE SCALE GENOMIC DNA]</scope>
    <source>
        <strain evidence="3 4">DSM 46842</strain>
    </source>
</reference>
<evidence type="ECO:0000313" key="3">
    <source>
        <dbReference type="EMBL" id="TYP87850.1"/>
    </source>
</evidence>
<dbReference type="EMBL" id="VNHW01000005">
    <property type="protein sequence ID" value="TYP87850.1"/>
    <property type="molecule type" value="Genomic_DNA"/>
</dbReference>
<dbReference type="AlphaFoldDB" id="A0A5S5CVN0"/>
<protein>
    <submittedName>
        <fullName evidence="3">Uncharacterized protein</fullName>
    </submittedName>
</protein>
<keyword evidence="2" id="KW-1133">Transmembrane helix</keyword>
<gene>
    <name evidence="3" type="ORF">BD833_10520</name>
</gene>